<dbReference type="AlphaFoldDB" id="A0A9X1WPR1"/>
<evidence type="ECO:0000313" key="3">
    <source>
        <dbReference type="Proteomes" id="UP001139347"/>
    </source>
</evidence>
<sequence length="119" mass="13929">MKKRKHHPVKSSQNHGPAPVLGGRVSWSRKPMTQVVANKKAEQRRTWCRKGTDDGAIFLPLTCIHFQDSKQGFFPYCKNSLRKSPVYFQKILLLKRYLKFVIKETRIRDISMQSSRNQL</sequence>
<evidence type="ECO:0000256" key="1">
    <source>
        <dbReference type="SAM" id="MobiDB-lite"/>
    </source>
</evidence>
<reference evidence="2" key="1">
    <citation type="submission" date="2022-04" db="EMBL/GenBank/DDBJ databases">
        <title>Paenibacillus mangrovi sp. nov., a novel endophytic bacterium isolated from bark of Kandelia candel.</title>
        <authorList>
            <person name="Tuo L."/>
        </authorList>
    </citation>
    <scope>NUCLEOTIDE SEQUENCE</scope>
    <source>
        <strain evidence="2">KQZ6P-2</strain>
    </source>
</reference>
<gene>
    <name evidence="2" type="ORF">MUG84_11650</name>
</gene>
<name>A0A9X1WPR1_9BACL</name>
<organism evidence="2 3">
    <name type="scientific">Paenibacillus mangrovi</name>
    <dbReference type="NCBI Taxonomy" id="2931978"/>
    <lineage>
        <taxon>Bacteria</taxon>
        <taxon>Bacillati</taxon>
        <taxon>Bacillota</taxon>
        <taxon>Bacilli</taxon>
        <taxon>Bacillales</taxon>
        <taxon>Paenibacillaceae</taxon>
        <taxon>Paenibacillus</taxon>
    </lineage>
</organism>
<evidence type="ECO:0000313" key="2">
    <source>
        <dbReference type="EMBL" id="MCJ8012386.1"/>
    </source>
</evidence>
<dbReference type="RefSeq" id="WP_244725189.1">
    <property type="nucleotide sequence ID" value="NZ_JALIRP010000004.1"/>
</dbReference>
<keyword evidence="3" id="KW-1185">Reference proteome</keyword>
<proteinExistence type="predicted"/>
<dbReference type="Proteomes" id="UP001139347">
    <property type="component" value="Unassembled WGS sequence"/>
</dbReference>
<dbReference type="EMBL" id="JALIRP010000004">
    <property type="protein sequence ID" value="MCJ8012386.1"/>
    <property type="molecule type" value="Genomic_DNA"/>
</dbReference>
<protein>
    <submittedName>
        <fullName evidence="2">Uncharacterized protein</fullName>
    </submittedName>
</protein>
<comment type="caution">
    <text evidence="2">The sequence shown here is derived from an EMBL/GenBank/DDBJ whole genome shotgun (WGS) entry which is preliminary data.</text>
</comment>
<accession>A0A9X1WPR1</accession>
<feature type="region of interest" description="Disordered" evidence="1">
    <location>
        <begin position="1"/>
        <end position="25"/>
    </location>
</feature>